<proteinExistence type="inferred from homology"/>
<dbReference type="PANTHER" id="PTHR31506">
    <property type="entry name" value="BES1/BZR1 HOMOLOG PROTEIN 3-RELATED"/>
    <property type="match status" value="1"/>
</dbReference>
<dbReference type="PANTHER" id="PTHR31506:SF2">
    <property type="entry name" value="BES1_BZR1 HOMOLOG PROTEIN 3"/>
    <property type="match status" value="1"/>
</dbReference>
<evidence type="ECO:0000313" key="7">
    <source>
        <dbReference type="EMBL" id="CAK9261100.1"/>
    </source>
</evidence>
<organism evidence="7 8">
    <name type="scientific">Sphagnum jensenii</name>
    <dbReference type="NCBI Taxonomy" id="128206"/>
    <lineage>
        <taxon>Eukaryota</taxon>
        <taxon>Viridiplantae</taxon>
        <taxon>Streptophyta</taxon>
        <taxon>Embryophyta</taxon>
        <taxon>Bryophyta</taxon>
        <taxon>Sphagnophytina</taxon>
        <taxon>Sphagnopsida</taxon>
        <taxon>Sphagnales</taxon>
        <taxon>Sphagnaceae</taxon>
        <taxon>Sphagnum</taxon>
    </lineage>
</organism>
<keyword evidence="4" id="KW-0804">Transcription</keyword>
<evidence type="ECO:0000256" key="2">
    <source>
        <dbReference type="ARBA" id="ARBA00023015"/>
    </source>
</evidence>
<evidence type="ECO:0000259" key="6">
    <source>
        <dbReference type="Pfam" id="PF05687"/>
    </source>
</evidence>
<keyword evidence="8" id="KW-1185">Reference proteome</keyword>
<feature type="region of interest" description="Disordered" evidence="5">
    <location>
        <begin position="464"/>
        <end position="498"/>
    </location>
</feature>
<reference evidence="7" key="1">
    <citation type="submission" date="2024-02" db="EMBL/GenBank/DDBJ databases">
        <authorList>
            <consortium name="ELIXIR-Norway"/>
            <consortium name="Elixir Norway"/>
        </authorList>
    </citation>
    <scope>NUCLEOTIDE SEQUENCE</scope>
</reference>
<gene>
    <name evidence="7" type="ORF">CSSPJE1EN1_LOCUS6578</name>
</gene>
<dbReference type="Proteomes" id="UP001497444">
    <property type="component" value="Chromosome 13"/>
</dbReference>
<dbReference type="InterPro" id="IPR033264">
    <property type="entry name" value="BZR"/>
</dbReference>
<dbReference type="EMBL" id="OZ020108">
    <property type="protein sequence ID" value="CAK9261100.1"/>
    <property type="molecule type" value="Genomic_DNA"/>
</dbReference>
<evidence type="ECO:0000313" key="8">
    <source>
        <dbReference type="Proteomes" id="UP001497444"/>
    </source>
</evidence>
<evidence type="ECO:0000256" key="3">
    <source>
        <dbReference type="ARBA" id="ARBA00023125"/>
    </source>
</evidence>
<sequence>MTAAAGSTRLPTWKERENNKRRERRRRAIAAKIFAGLRTYGNYKLPKHCDNNEVLKALCAEAGWTVEEDGRTYRKGTNPRPAVEQQMEVCTATGPASVISPAASSYIPGASVDGTSSLIPWLKGLSASAAGTGAGGNGHGCCNSSSTATSAPVTPPLSSPKLAKTSCISAADHVKTDWGAAIAKDTAVGRLIIPETLYPMQQQQQQQQPAFSQAAAEKAELWSQYCSKSFLAAAAATNQQSQLHQVLRPAACSSYNCETPDGCRTPAAVESDFSPRNSAAATALTFANNYVSSSSTSSATKSWANGIRVQRTQGSSSTAADVLQEFKAAPVSGTADYVLNGSCNMQQRFIDKSSIPTSHHVLYSDSTSETPYLNHPWCTCCSTAPGLQSATSMMQPHVLQHQARSCCSLEEAGRLPQARCSTSTSGQQQLNNLNPDLKVEISGVVLQVPWEVAEDVAMVVGSRTSGVPRPTVVQEPDELELTLGPRSSSTTPHQSTCI</sequence>
<accession>A0ABP0W6A5</accession>
<keyword evidence="2" id="KW-0805">Transcription regulation</keyword>
<name>A0ABP0W6A5_9BRYO</name>
<dbReference type="Pfam" id="PF05687">
    <property type="entry name" value="BES1_N"/>
    <property type="match status" value="1"/>
</dbReference>
<evidence type="ECO:0000256" key="5">
    <source>
        <dbReference type="SAM" id="MobiDB-lite"/>
    </source>
</evidence>
<dbReference type="InterPro" id="IPR008540">
    <property type="entry name" value="BES1_N"/>
</dbReference>
<evidence type="ECO:0000256" key="1">
    <source>
        <dbReference type="ARBA" id="ARBA00005909"/>
    </source>
</evidence>
<feature type="region of interest" description="Disordered" evidence="5">
    <location>
        <begin position="1"/>
        <end position="24"/>
    </location>
</feature>
<protein>
    <recommendedName>
        <fullName evidence="6">BES1/BZR1 plant transcription factor N-terminal domain-containing protein</fullName>
    </recommendedName>
</protein>
<feature type="compositionally biased region" description="Polar residues" evidence="5">
    <location>
        <begin position="485"/>
        <end position="498"/>
    </location>
</feature>
<feature type="domain" description="BES1/BZR1 plant transcription factor N-terminal" evidence="6">
    <location>
        <begin position="6"/>
        <end position="106"/>
    </location>
</feature>
<comment type="similarity">
    <text evidence="1">Belongs to the BZR/LAT61 family.</text>
</comment>
<evidence type="ECO:0000256" key="4">
    <source>
        <dbReference type="ARBA" id="ARBA00023163"/>
    </source>
</evidence>
<keyword evidence="3" id="KW-0238">DNA-binding</keyword>